<keyword evidence="1" id="KW-0812">Transmembrane</keyword>
<evidence type="ECO:0000313" key="2">
    <source>
        <dbReference type="EMBL" id="BBM35831.1"/>
    </source>
</evidence>
<feature type="transmembrane region" description="Helical" evidence="1">
    <location>
        <begin position="72"/>
        <end position="90"/>
    </location>
</feature>
<gene>
    <name evidence="2" type="ORF">JCM16774_0761</name>
</gene>
<reference evidence="2 3" key="1">
    <citation type="submission" date="2019-07" db="EMBL/GenBank/DDBJ databases">
        <title>Complete Genome Sequence of Leptotrichia goodfellowii Strain JCM 16774.</title>
        <authorList>
            <person name="Watanabe S."/>
            <person name="Cui L."/>
        </authorList>
    </citation>
    <scope>NUCLEOTIDE SEQUENCE [LARGE SCALE GENOMIC DNA]</scope>
    <source>
        <strain evidence="2 3">JCM16774</strain>
    </source>
</reference>
<dbReference type="AlphaFoldDB" id="A0A510JBL6"/>
<feature type="transmembrane region" description="Helical" evidence="1">
    <location>
        <begin position="143"/>
        <end position="163"/>
    </location>
</feature>
<proteinExistence type="predicted"/>
<evidence type="ECO:0000256" key="1">
    <source>
        <dbReference type="SAM" id="Phobius"/>
    </source>
</evidence>
<accession>A0A510JBL6</accession>
<feature type="transmembrane region" description="Helical" evidence="1">
    <location>
        <begin position="117"/>
        <end position="136"/>
    </location>
</feature>
<evidence type="ECO:0000313" key="3">
    <source>
        <dbReference type="Proteomes" id="UP000321606"/>
    </source>
</evidence>
<organism evidence="2 3">
    <name type="scientific">Pseudoleptotrichia goodfellowii</name>
    <dbReference type="NCBI Taxonomy" id="157692"/>
    <lineage>
        <taxon>Bacteria</taxon>
        <taxon>Fusobacteriati</taxon>
        <taxon>Fusobacteriota</taxon>
        <taxon>Fusobacteriia</taxon>
        <taxon>Fusobacteriales</taxon>
        <taxon>Leptotrichiaceae</taxon>
        <taxon>Pseudoleptotrichia</taxon>
    </lineage>
</organism>
<dbReference type="EMBL" id="AP019822">
    <property type="protein sequence ID" value="BBM35831.1"/>
    <property type="molecule type" value="Genomic_DNA"/>
</dbReference>
<feature type="transmembrane region" description="Helical" evidence="1">
    <location>
        <begin position="37"/>
        <end position="60"/>
    </location>
</feature>
<keyword evidence="1" id="KW-1133">Transmembrane helix</keyword>
<dbReference type="STRING" id="714315.GCA_000516535_00755"/>
<name>A0A510JBL6_9FUSO</name>
<dbReference type="Proteomes" id="UP000321606">
    <property type="component" value="Chromosome"/>
</dbReference>
<sequence>MKEKIKKIYEVIEKIIIILFIICQILVFFKIMKSDNYYSNLSFELLIYALVIRMLMVGILISGGKRMRIKTVVFLMCELLSGIFITNYLFKPNGRFVKTSEYLGMGAYKVTFSKASLYIWIGYSLIHLILNIIYYLKKKKNDFILESCYLFVIRMVFICILMTEWKFA</sequence>
<dbReference type="KEGG" id="lgo:JCM16774_0761"/>
<keyword evidence="1" id="KW-0472">Membrane</keyword>
<feature type="transmembrane region" description="Helical" evidence="1">
    <location>
        <begin position="12"/>
        <end position="31"/>
    </location>
</feature>
<protein>
    <submittedName>
        <fullName evidence="2">Uncharacterized protein</fullName>
    </submittedName>
</protein>
<dbReference type="RefSeq" id="WP_146966378.1">
    <property type="nucleotide sequence ID" value="NZ_AP019822.1"/>
</dbReference>